<dbReference type="AlphaFoldDB" id="A0A8H3VA66"/>
<dbReference type="Proteomes" id="UP000447873">
    <property type="component" value="Unassembled WGS sequence"/>
</dbReference>
<protein>
    <submittedName>
        <fullName evidence="2">Uncharacterized protein</fullName>
    </submittedName>
</protein>
<proteinExistence type="predicted"/>
<evidence type="ECO:0000313" key="2">
    <source>
        <dbReference type="EMBL" id="KAE9984165.1"/>
    </source>
</evidence>
<feature type="region of interest" description="Disordered" evidence="1">
    <location>
        <begin position="299"/>
        <end position="414"/>
    </location>
</feature>
<evidence type="ECO:0000256" key="1">
    <source>
        <dbReference type="SAM" id="MobiDB-lite"/>
    </source>
</evidence>
<sequence>MSFTQHREKFNLNKSNADPNNPPGYDDCLSVIDMRPHRRKDKSRAPGKMFPPTPSLPIEPENRPGGQFNFGPGAGPQMNPAYGNMFITPPIHFQTAIYQQSQLSPKAHDVEVIRRANILLDAVKVVWGDSSSEADSSDEEEASENAHPPINATQTVLPSVEGNQLDISSSPHVPVYLAPQAAARPPRQGHIIKFDNNKGLAKLPTPPSEPSPIQAPSILELPPRQGPATRLPDQPAARPNTNPGPAKAIPGVPQYLPPQYPVLASKPPTSRNFSLHPPPPMAFPPPVMSGFKPINGNAATYLPANHTQQPYSFTPPMADPRNRRHSQSPALPMNSHTINSLPPAMPNIGTNGSTVPKTAPSQHQAPPIPPKNGTVVRLNDPGPAKEHPRQKPPKNGTLIDFGKPAKSGSRKRKA</sequence>
<feature type="region of interest" description="Disordered" evidence="1">
    <location>
        <begin position="1"/>
        <end position="72"/>
    </location>
</feature>
<feature type="region of interest" description="Disordered" evidence="1">
    <location>
        <begin position="197"/>
        <end position="251"/>
    </location>
</feature>
<accession>A0A8H3VA66</accession>
<feature type="compositionally biased region" description="Polar residues" evidence="1">
    <location>
        <begin position="348"/>
        <end position="364"/>
    </location>
</feature>
<feature type="region of interest" description="Disordered" evidence="1">
    <location>
        <begin position="131"/>
        <end position="151"/>
    </location>
</feature>
<comment type="caution">
    <text evidence="2">The sequence shown here is derived from an EMBL/GenBank/DDBJ whole genome shotgun (WGS) entry which is preliminary data.</text>
</comment>
<gene>
    <name evidence="2" type="ORF">EG328_009044</name>
</gene>
<evidence type="ECO:0000313" key="3">
    <source>
        <dbReference type="Proteomes" id="UP000447873"/>
    </source>
</evidence>
<feature type="compositionally biased region" description="Basic and acidic residues" evidence="1">
    <location>
        <begin position="1"/>
        <end position="11"/>
    </location>
</feature>
<name>A0A8H3VA66_VENIN</name>
<organism evidence="2 3">
    <name type="scientific">Venturia inaequalis</name>
    <name type="common">Apple scab fungus</name>
    <dbReference type="NCBI Taxonomy" id="5025"/>
    <lineage>
        <taxon>Eukaryota</taxon>
        <taxon>Fungi</taxon>
        <taxon>Dikarya</taxon>
        <taxon>Ascomycota</taxon>
        <taxon>Pezizomycotina</taxon>
        <taxon>Dothideomycetes</taxon>
        <taxon>Pleosporomycetidae</taxon>
        <taxon>Venturiales</taxon>
        <taxon>Venturiaceae</taxon>
        <taxon>Venturia</taxon>
    </lineage>
</organism>
<dbReference type="EMBL" id="WNWS01000053">
    <property type="protein sequence ID" value="KAE9984165.1"/>
    <property type="molecule type" value="Genomic_DNA"/>
</dbReference>
<reference evidence="2 3" key="1">
    <citation type="submission" date="2018-12" db="EMBL/GenBank/DDBJ databases">
        <title>Venturia inaequalis Genome Resource.</title>
        <authorList>
            <person name="Lichtner F.J."/>
        </authorList>
    </citation>
    <scope>NUCLEOTIDE SEQUENCE [LARGE SCALE GENOMIC DNA]</scope>
    <source>
        <strain evidence="2 3">120213</strain>
    </source>
</reference>